<dbReference type="AlphaFoldDB" id="A0A8J8Q2C2"/>
<gene>
    <name evidence="3" type="ORF">CV102_14990</name>
</gene>
<sequence>MAGATAWVVGYILTYAAAIGDVQASEDFESLEAATGEDLAVEMIGLLFFNAHNVPADAPQYSVLQALDPRHNFILAEGGSTLVLYAVPILVLLFAGAIVTRYTQTVRGSVTDAALTGSIVIVGYLPLVILGTFVFTVAPGEEAMAPNLLLSIGFAGTFYPLVFGAIGGVIAYFATRAPRNDSVSEPNST</sequence>
<accession>A0A8J8Q2C2</accession>
<feature type="transmembrane region" description="Helical" evidence="1">
    <location>
        <begin position="148"/>
        <end position="174"/>
    </location>
</feature>
<evidence type="ECO:0000313" key="4">
    <source>
        <dbReference type="Proteomes" id="UP000766904"/>
    </source>
</evidence>
<keyword evidence="4" id="KW-1185">Reference proteome</keyword>
<evidence type="ECO:0000256" key="1">
    <source>
        <dbReference type="SAM" id="Phobius"/>
    </source>
</evidence>
<evidence type="ECO:0000313" key="3">
    <source>
        <dbReference type="EMBL" id="TYL37647.1"/>
    </source>
</evidence>
<comment type="caution">
    <text evidence="3">The sequence shown here is derived from an EMBL/GenBank/DDBJ whole genome shotgun (WGS) entry which is preliminary data.</text>
</comment>
<dbReference type="InterPro" id="IPR058284">
    <property type="entry name" value="DUF7978"/>
</dbReference>
<dbReference type="Pfam" id="PF25933">
    <property type="entry name" value="DUF7978"/>
    <property type="match status" value="1"/>
</dbReference>
<evidence type="ECO:0000259" key="2">
    <source>
        <dbReference type="Pfam" id="PF25933"/>
    </source>
</evidence>
<feature type="domain" description="DUF7978" evidence="2">
    <location>
        <begin position="2"/>
        <end position="174"/>
    </location>
</feature>
<keyword evidence="1" id="KW-0472">Membrane</keyword>
<proteinExistence type="predicted"/>
<reference evidence="3" key="1">
    <citation type="submission" date="2017-11" db="EMBL/GenBank/DDBJ databases">
        <authorList>
            <person name="Kajale S.C."/>
            <person name="Sharma A."/>
        </authorList>
    </citation>
    <scope>NUCLEOTIDE SEQUENCE</scope>
    <source>
        <strain evidence="3">LS1_42</strain>
    </source>
</reference>
<protein>
    <recommendedName>
        <fullName evidence="2">DUF7978 domain-containing protein</fullName>
    </recommendedName>
</protein>
<organism evidence="3 4">
    <name type="scientific">Natronococcus pandeyae</name>
    <dbReference type="NCBI Taxonomy" id="2055836"/>
    <lineage>
        <taxon>Archaea</taxon>
        <taxon>Methanobacteriati</taxon>
        <taxon>Methanobacteriota</taxon>
        <taxon>Stenosarchaea group</taxon>
        <taxon>Halobacteria</taxon>
        <taxon>Halobacteriales</taxon>
        <taxon>Natrialbaceae</taxon>
        <taxon>Natronococcus</taxon>
    </lineage>
</organism>
<dbReference type="EMBL" id="PHNJ01000008">
    <property type="protein sequence ID" value="TYL37647.1"/>
    <property type="molecule type" value="Genomic_DNA"/>
</dbReference>
<keyword evidence="1" id="KW-0812">Transmembrane</keyword>
<feature type="transmembrane region" description="Helical" evidence="1">
    <location>
        <begin position="114"/>
        <end position="136"/>
    </location>
</feature>
<keyword evidence="1" id="KW-1133">Transmembrane helix</keyword>
<name>A0A8J8Q2C2_9EURY</name>
<feature type="transmembrane region" description="Helical" evidence="1">
    <location>
        <begin position="82"/>
        <end position="102"/>
    </location>
</feature>
<dbReference type="Proteomes" id="UP000766904">
    <property type="component" value="Unassembled WGS sequence"/>
</dbReference>